<dbReference type="Proteomes" id="UP001500957">
    <property type="component" value="Unassembled WGS sequence"/>
</dbReference>
<proteinExistence type="predicted"/>
<evidence type="ECO:0000313" key="2">
    <source>
        <dbReference type="Proteomes" id="UP001500957"/>
    </source>
</evidence>
<dbReference type="EMBL" id="BAAAHE010000013">
    <property type="protein sequence ID" value="GAA0616220.1"/>
    <property type="molecule type" value="Genomic_DNA"/>
</dbReference>
<accession>A0ABN1GQ46</accession>
<evidence type="ECO:0000313" key="1">
    <source>
        <dbReference type="EMBL" id="GAA0616220.1"/>
    </source>
</evidence>
<gene>
    <name evidence="1" type="ORF">GCM10009547_17830</name>
</gene>
<name>A0ABN1GQ46_9ACTN</name>
<keyword evidence="2" id="KW-1185">Reference proteome</keyword>
<reference evidence="1 2" key="1">
    <citation type="journal article" date="2019" name="Int. J. Syst. Evol. Microbiol.">
        <title>The Global Catalogue of Microorganisms (GCM) 10K type strain sequencing project: providing services to taxonomists for standard genome sequencing and annotation.</title>
        <authorList>
            <consortium name="The Broad Institute Genomics Platform"/>
            <consortium name="The Broad Institute Genome Sequencing Center for Infectious Disease"/>
            <person name="Wu L."/>
            <person name="Ma J."/>
        </authorList>
    </citation>
    <scope>NUCLEOTIDE SEQUENCE [LARGE SCALE GENOMIC DNA]</scope>
    <source>
        <strain evidence="1 2">JCM 10671</strain>
    </source>
</reference>
<protein>
    <submittedName>
        <fullName evidence="1">Uncharacterized protein</fullName>
    </submittedName>
</protein>
<organism evidence="1 2">
    <name type="scientific">Sporichthya brevicatena</name>
    <dbReference type="NCBI Taxonomy" id="171442"/>
    <lineage>
        <taxon>Bacteria</taxon>
        <taxon>Bacillati</taxon>
        <taxon>Actinomycetota</taxon>
        <taxon>Actinomycetes</taxon>
        <taxon>Sporichthyales</taxon>
        <taxon>Sporichthyaceae</taxon>
        <taxon>Sporichthya</taxon>
    </lineage>
</organism>
<sequence>MVGGLGTYSPFDAGMTSIGTSSGTSGQVSFQGNFGALAIRRAPYRRIVEEAVRTTAYSAARAAHSQRARTRGLVSATGAGRTFETGVGVRQVSCGAKRPRKGCMTLHKGKYAPNHRSDEVDA</sequence>
<comment type="caution">
    <text evidence="1">The sequence shown here is derived from an EMBL/GenBank/DDBJ whole genome shotgun (WGS) entry which is preliminary data.</text>
</comment>